<keyword evidence="14" id="KW-1185">Reference proteome</keyword>
<accession>A0ABQ0DAW3</accession>
<gene>
    <name evidence="13" type="ORF">ENUP19_0047G0056</name>
</gene>
<evidence type="ECO:0000256" key="10">
    <source>
        <dbReference type="PROSITE-ProRule" id="PRU10141"/>
    </source>
</evidence>
<dbReference type="PANTHER" id="PTHR24056:SF254">
    <property type="entry name" value="CYCLIN-DEPENDENT KINASE 2"/>
    <property type="match status" value="1"/>
</dbReference>
<proteinExistence type="inferred from homology"/>
<comment type="catalytic activity">
    <reaction evidence="9">
        <text>L-seryl-[protein] + ATP = O-phospho-L-seryl-[protein] + ADP + H(+)</text>
        <dbReference type="Rhea" id="RHEA:17989"/>
        <dbReference type="Rhea" id="RHEA-COMP:9863"/>
        <dbReference type="Rhea" id="RHEA-COMP:11604"/>
        <dbReference type="ChEBI" id="CHEBI:15378"/>
        <dbReference type="ChEBI" id="CHEBI:29999"/>
        <dbReference type="ChEBI" id="CHEBI:30616"/>
        <dbReference type="ChEBI" id="CHEBI:83421"/>
        <dbReference type="ChEBI" id="CHEBI:456216"/>
        <dbReference type="EC" id="2.7.11.22"/>
    </reaction>
</comment>
<evidence type="ECO:0000256" key="6">
    <source>
        <dbReference type="ARBA" id="ARBA00022777"/>
    </source>
</evidence>
<dbReference type="InterPro" id="IPR050108">
    <property type="entry name" value="CDK"/>
</dbReference>
<dbReference type="Proteomes" id="UP001628156">
    <property type="component" value="Unassembled WGS sequence"/>
</dbReference>
<evidence type="ECO:0000256" key="3">
    <source>
        <dbReference type="ARBA" id="ARBA00022527"/>
    </source>
</evidence>
<dbReference type="PROSITE" id="PS50011">
    <property type="entry name" value="PROTEIN_KINASE_DOM"/>
    <property type="match status" value="1"/>
</dbReference>
<evidence type="ECO:0000256" key="1">
    <source>
        <dbReference type="ARBA" id="ARBA00006485"/>
    </source>
</evidence>
<dbReference type="Gene3D" id="1.10.510.10">
    <property type="entry name" value="Transferase(Phosphotransferase) domain 1"/>
    <property type="match status" value="1"/>
</dbReference>
<dbReference type="SMART" id="SM00220">
    <property type="entry name" value="S_TKc"/>
    <property type="match status" value="1"/>
</dbReference>
<evidence type="ECO:0000313" key="14">
    <source>
        <dbReference type="Proteomes" id="UP001628156"/>
    </source>
</evidence>
<dbReference type="PANTHER" id="PTHR24056">
    <property type="entry name" value="CELL DIVISION PROTEIN KINASE"/>
    <property type="match status" value="1"/>
</dbReference>
<reference evidence="13 14" key="1">
    <citation type="journal article" date="2019" name="PLoS Negl. Trop. Dis.">
        <title>Whole genome sequencing of Entamoeba nuttalli reveals mammalian host-related molecular signatures and a novel octapeptide-repeat surface protein.</title>
        <authorList>
            <person name="Tanaka M."/>
            <person name="Makiuchi T."/>
            <person name="Komiyama T."/>
            <person name="Shiina T."/>
            <person name="Osaki K."/>
            <person name="Tachibana H."/>
        </authorList>
    </citation>
    <scope>NUCLEOTIDE SEQUENCE [LARGE SCALE GENOMIC DNA]</scope>
    <source>
        <strain evidence="13 14">P19-061405</strain>
    </source>
</reference>
<evidence type="ECO:0000256" key="9">
    <source>
        <dbReference type="ARBA" id="ARBA00048367"/>
    </source>
</evidence>
<evidence type="ECO:0000256" key="11">
    <source>
        <dbReference type="RuleBase" id="RU000304"/>
    </source>
</evidence>
<evidence type="ECO:0000256" key="8">
    <source>
        <dbReference type="ARBA" id="ARBA00047811"/>
    </source>
</evidence>
<evidence type="ECO:0000256" key="5">
    <source>
        <dbReference type="ARBA" id="ARBA00022741"/>
    </source>
</evidence>
<evidence type="ECO:0000256" key="7">
    <source>
        <dbReference type="ARBA" id="ARBA00022840"/>
    </source>
</evidence>
<keyword evidence="7 10" id="KW-0067">ATP-binding</keyword>
<comment type="catalytic activity">
    <reaction evidence="8">
        <text>L-threonyl-[protein] + ATP = O-phospho-L-threonyl-[protein] + ADP + H(+)</text>
        <dbReference type="Rhea" id="RHEA:46608"/>
        <dbReference type="Rhea" id="RHEA-COMP:11060"/>
        <dbReference type="Rhea" id="RHEA-COMP:11605"/>
        <dbReference type="ChEBI" id="CHEBI:15378"/>
        <dbReference type="ChEBI" id="CHEBI:30013"/>
        <dbReference type="ChEBI" id="CHEBI:30616"/>
        <dbReference type="ChEBI" id="CHEBI:61977"/>
        <dbReference type="ChEBI" id="CHEBI:456216"/>
        <dbReference type="EC" id="2.7.11.22"/>
    </reaction>
</comment>
<dbReference type="PROSITE" id="PS00108">
    <property type="entry name" value="PROTEIN_KINASE_ST"/>
    <property type="match status" value="1"/>
</dbReference>
<dbReference type="EMBL" id="BAAFRS010000047">
    <property type="protein sequence ID" value="GAB1219997.1"/>
    <property type="molecule type" value="Genomic_DNA"/>
</dbReference>
<dbReference type="SUPFAM" id="SSF56112">
    <property type="entry name" value="Protein kinase-like (PK-like)"/>
    <property type="match status" value="1"/>
</dbReference>
<name>A0ABQ0DAW3_9EUKA</name>
<comment type="similarity">
    <text evidence="1">Belongs to the protein kinase superfamily. CMGC Ser/Thr protein kinase family. CDC2/CDKX subfamily.</text>
</comment>
<keyword evidence="4" id="KW-0808">Transferase</keyword>
<comment type="caution">
    <text evidence="13">The sequence shown here is derived from an EMBL/GenBank/DDBJ whole genome shotgun (WGS) entry which is preliminary data.</text>
</comment>
<dbReference type="InterPro" id="IPR008271">
    <property type="entry name" value="Ser/Thr_kinase_AS"/>
</dbReference>
<feature type="binding site" evidence="10">
    <location>
        <position position="55"/>
    </location>
    <ligand>
        <name>ATP</name>
        <dbReference type="ChEBI" id="CHEBI:30616"/>
    </ligand>
</feature>
<sequence>MIEIHRNDRKNVFLPHSNESLVNNRYRKDTKLGEGTYGEVCKAVDILSNTFVALKKVKADQEEEGVPSTALREIAILRDISHPNIVKFVTKFIYIKKRKMSLANYCCRLLDVYNSEKHLYLIFEYCNTDLHKFLKNNPQDLSIDFIRHASYQMLDALAFMHSHRILHRDIKPSNVLLSGDVVKLADFGLARSISIPIKRYTVEVVTMWYRPPELIQKYNVYGSGIDIWGMGAVIAEMILHEPIFRGDSDIDQLHKIFDILGTPKPSEYPDLDYFTDKKVFDYFPKNRIEILTKLKTIGGDGYNLLMKMFEYNPGKRISAREAMKDPFFIKH</sequence>
<evidence type="ECO:0000259" key="12">
    <source>
        <dbReference type="PROSITE" id="PS50011"/>
    </source>
</evidence>
<protein>
    <recommendedName>
        <fullName evidence="2">cyclin-dependent kinase</fullName>
        <ecNumber evidence="2">2.7.11.22</ecNumber>
    </recommendedName>
</protein>
<keyword evidence="3 11" id="KW-0723">Serine/threonine-protein kinase</keyword>
<dbReference type="Pfam" id="PF00069">
    <property type="entry name" value="Pkinase"/>
    <property type="match status" value="1"/>
</dbReference>
<feature type="domain" description="Protein kinase" evidence="12">
    <location>
        <begin position="26"/>
        <end position="328"/>
    </location>
</feature>
<organism evidence="13 14">
    <name type="scientific">Entamoeba nuttalli</name>
    <dbReference type="NCBI Taxonomy" id="412467"/>
    <lineage>
        <taxon>Eukaryota</taxon>
        <taxon>Amoebozoa</taxon>
        <taxon>Evosea</taxon>
        <taxon>Archamoebae</taxon>
        <taxon>Mastigamoebida</taxon>
        <taxon>Entamoebidae</taxon>
        <taxon>Entamoeba</taxon>
    </lineage>
</organism>
<keyword evidence="5 10" id="KW-0547">Nucleotide-binding</keyword>
<evidence type="ECO:0000256" key="4">
    <source>
        <dbReference type="ARBA" id="ARBA00022679"/>
    </source>
</evidence>
<evidence type="ECO:0000313" key="13">
    <source>
        <dbReference type="EMBL" id="GAB1219997.1"/>
    </source>
</evidence>
<keyword evidence="6" id="KW-0418">Kinase</keyword>
<evidence type="ECO:0000256" key="2">
    <source>
        <dbReference type="ARBA" id="ARBA00012425"/>
    </source>
</evidence>
<dbReference type="InterPro" id="IPR011009">
    <property type="entry name" value="Kinase-like_dom_sf"/>
</dbReference>
<dbReference type="InterPro" id="IPR017441">
    <property type="entry name" value="Protein_kinase_ATP_BS"/>
</dbReference>
<dbReference type="Gene3D" id="3.30.200.20">
    <property type="entry name" value="Phosphorylase Kinase, domain 1"/>
    <property type="match status" value="1"/>
</dbReference>
<dbReference type="CDD" id="cd07829">
    <property type="entry name" value="STKc_CDK_like"/>
    <property type="match status" value="1"/>
</dbReference>
<dbReference type="PROSITE" id="PS00107">
    <property type="entry name" value="PROTEIN_KINASE_ATP"/>
    <property type="match status" value="1"/>
</dbReference>
<dbReference type="EC" id="2.7.11.22" evidence="2"/>
<dbReference type="InterPro" id="IPR000719">
    <property type="entry name" value="Prot_kinase_dom"/>
</dbReference>